<dbReference type="RefSeq" id="WP_144849856.1">
    <property type="nucleotide sequence ID" value="NZ_VMRJ01000004.1"/>
</dbReference>
<dbReference type="AlphaFoldDB" id="A0A558BRW7"/>
<dbReference type="Gene3D" id="2.60.120.10">
    <property type="entry name" value="Jelly Rolls"/>
    <property type="match status" value="1"/>
</dbReference>
<evidence type="ECO:0000259" key="1">
    <source>
        <dbReference type="Pfam" id="PF12973"/>
    </source>
</evidence>
<name>A0A558BRW7_9BACT</name>
<evidence type="ECO:0000313" key="3">
    <source>
        <dbReference type="Proteomes" id="UP000317624"/>
    </source>
</evidence>
<feature type="domain" description="ChrR-like cupin" evidence="1">
    <location>
        <begin position="4"/>
        <end position="102"/>
    </location>
</feature>
<gene>
    <name evidence="2" type="ORF">FNT36_16280</name>
</gene>
<dbReference type="Proteomes" id="UP000317624">
    <property type="component" value="Unassembled WGS sequence"/>
</dbReference>
<comment type="caution">
    <text evidence="2">The sequence shown here is derived from an EMBL/GenBank/DDBJ whole genome shotgun (WGS) entry which is preliminary data.</text>
</comment>
<dbReference type="SUPFAM" id="SSF51182">
    <property type="entry name" value="RmlC-like cupins"/>
    <property type="match status" value="1"/>
</dbReference>
<dbReference type="InterPro" id="IPR014710">
    <property type="entry name" value="RmlC-like_jellyroll"/>
</dbReference>
<organism evidence="2 3">
    <name type="scientific">Hymenobacter setariae</name>
    <dbReference type="NCBI Taxonomy" id="2594794"/>
    <lineage>
        <taxon>Bacteria</taxon>
        <taxon>Pseudomonadati</taxon>
        <taxon>Bacteroidota</taxon>
        <taxon>Cytophagia</taxon>
        <taxon>Cytophagales</taxon>
        <taxon>Hymenobacteraceae</taxon>
        <taxon>Hymenobacter</taxon>
    </lineage>
</organism>
<reference evidence="2 3" key="1">
    <citation type="submission" date="2019-07" db="EMBL/GenBank/DDBJ databases">
        <title>Hymenobacter sp. straun FUR1 Genome sequencing and assembly.</title>
        <authorList>
            <person name="Chhetri G."/>
        </authorList>
    </citation>
    <scope>NUCLEOTIDE SEQUENCE [LARGE SCALE GENOMIC DNA]</scope>
    <source>
        <strain evidence="2 3">Fur1</strain>
    </source>
</reference>
<dbReference type="Pfam" id="PF12973">
    <property type="entry name" value="Cupin_7"/>
    <property type="match status" value="1"/>
</dbReference>
<dbReference type="InterPro" id="IPR011051">
    <property type="entry name" value="RmlC_Cupin_sf"/>
</dbReference>
<evidence type="ECO:0000313" key="2">
    <source>
        <dbReference type="EMBL" id="TVT39215.1"/>
    </source>
</evidence>
<dbReference type="EMBL" id="VMRJ01000004">
    <property type="protein sequence ID" value="TVT39215.1"/>
    <property type="molecule type" value="Genomic_DNA"/>
</dbReference>
<protein>
    <recommendedName>
        <fullName evidence="1">ChrR-like cupin domain-containing protein</fullName>
    </recommendedName>
</protein>
<dbReference type="InterPro" id="IPR025979">
    <property type="entry name" value="ChrR-like_cupin_dom"/>
</dbReference>
<keyword evidence="3" id="KW-1185">Reference proteome</keyword>
<sequence length="111" mass="11780">MKSAVTTEPQAQIWETVSEGVTRTVLRAEPGEKRVLIKIAAGHTYPHHAHATPDEVFVVEGVYSDPGVENGRPFAAGSYLYYPPGTDHYASSPAGSGGCTILVWNAGTPAK</sequence>
<dbReference type="OrthoDB" id="9801227at2"/>
<accession>A0A558BRW7</accession>
<proteinExistence type="predicted"/>